<feature type="region of interest" description="Disordered" evidence="2">
    <location>
        <begin position="1"/>
        <end position="41"/>
    </location>
</feature>
<dbReference type="GeneID" id="39987493"/>
<evidence type="ECO:0000256" key="1">
    <source>
        <dbReference type="SAM" id="Coils"/>
    </source>
</evidence>
<organism evidence="3 4">
    <name type="scientific">Trypanosoma theileri</name>
    <dbReference type="NCBI Taxonomy" id="67003"/>
    <lineage>
        <taxon>Eukaryota</taxon>
        <taxon>Discoba</taxon>
        <taxon>Euglenozoa</taxon>
        <taxon>Kinetoplastea</taxon>
        <taxon>Metakinetoplastina</taxon>
        <taxon>Trypanosomatida</taxon>
        <taxon>Trypanosomatidae</taxon>
        <taxon>Trypanosoma</taxon>
    </lineage>
</organism>
<dbReference type="EMBL" id="NBCO01000025">
    <property type="protein sequence ID" value="ORC86826.1"/>
    <property type="molecule type" value="Genomic_DNA"/>
</dbReference>
<dbReference type="AlphaFoldDB" id="A0A1X0NQ32"/>
<keyword evidence="4" id="KW-1185">Reference proteome</keyword>
<feature type="region of interest" description="Disordered" evidence="2">
    <location>
        <begin position="462"/>
        <end position="533"/>
    </location>
</feature>
<feature type="coiled-coil region" evidence="1">
    <location>
        <begin position="382"/>
        <end position="430"/>
    </location>
</feature>
<reference evidence="3 4" key="1">
    <citation type="submission" date="2017-03" db="EMBL/GenBank/DDBJ databases">
        <title>An alternative strategy for trypanosome survival in the mammalian bloodstream revealed through genome and transcriptome analysis of the ubiquitous bovine parasite Trypanosoma (Megatrypanum) theileri.</title>
        <authorList>
            <person name="Kelly S."/>
            <person name="Ivens A."/>
            <person name="Mott A."/>
            <person name="O'Neill E."/>
            <person name="Emms D."/>
            <person name="Macleod O."/>
            <person name="Voorheis P."/>
            <person name="Matthews J."/>
            <person name="Matthews K."/>
            <person name="Carrington M."/>
        </authorList>
    </citation>
    <scope>NUCLEOTIDE SEQUENCE [LARGE SCALE GENOMIC DNA]</scope>
    <source>
        <strain evidence="3">Edinburgh</strain>
    </source>
</reference>
<proteinExistence type="predicted"/>
<gene>
    <name evidence="3" type="ORF">TM35_000251220</name>
</gene>
<evidence type="ECO:0000313" key="4">
    <source>
        <dbReference type="Proteomes" id="UP000192257"/>
    </source>
</evidence>
<protein>
    <submittedName>
        <fullName evidence="3">Uncharacterized protein</fullName>
    </submittedName>
</protein>
<sequence>MDLDDLLGADPPQTDPLSIDDVLGSPVKPTTTGGVEEETTDATARLTEEVSIPKLRRAPAEGPLPPRVHPIPLSHFKDPPPHVKPYMTNACYYANQVSLIQHDGSRLRRGIVISDSHLYIMTPEAQVERAVPLLLLEALYLQDIPTVKVLGMSKELQTHMLLQLREPPDVLVAFASGDSLPPPDTVLAALLNTHDVDLPISRSAVNSNIDIRRLTAWSVTDTVARQTCAAIHAHRTNIIAALNAARQRSAALAEERDKRTAALEAAIHATAAVARETAVVVRKNEAMTSALQQAATSLERCRAREQELRAALHAQQQQRQARVRERAAQQQGNDIIQHALEHELMRDAHRGEMRHLKLRRDFLLRRKSICDAVKPGQQAKNNADLEGLMKDLTRMRRETEKRREATAEALSEAKKRLAESKGVLKRVTEEVAVLRQLPLNEPIPGNYNREMAPTFLPVLLPEGSEENQGDVGEVNIPPATGAKNEKKAAAVIVVDDDDDDDDDLPLLPAATNQQSKQPPANTKPTIQFDDDDL</sequence>
<dbReference type="VEuPathDB" id="TriTrypDB:TM35_000251220"/>
<evidence type="ECO:0000256" key="2">
    <source>
        <dbReference type="SAM" id="MobiDB-lite"/>
    </source>
</evidence>
<feature type="compositionally biased region" description="Acidic residues" evidence="2">
    <location>
        <begin position="494"/>
        <end position="504"/>
    </location>
</feature>
<feature type="compositionally biased region" description="Polar residues" evidence="2">
    <location>
        <begin position="510"/>
        <end position="525"/>
    </location>
</feature>
<dbReference type="RefSeq" id="XP_028880892.1">
    <property type="nucleotide sequence ID" value="XM_029027713.1"/>
</dbReference>
<comment type="caution">
    <text evidence="3">The sequence shown here is derived from an EMBL/GenBank/DDBJ whole genome shotgun (WGS) entry which is preliminary data.</text>
</comment>
<evidence type="ECO:0000313" key="3">
    <source>
        <dbReference type="EMBL" id="ORC86826.1"/>
    </source>
</evidence>
<dbReference type="Proteomes" id="UP000192257">
    <property type="component" value="Unassembled WGS sequence"/>
</dbReference>
<keyword evidence="1" id="KW-0175">Coiled coil</keyword>
<dbReference type="OrthoDB" id="248143at2759"/>
<accession>A0A1X0NQ32</accession>
<name>A0A1X0NQ32_9TRYP</name>